<protein>
    <recommendedName>
        <fullName evidence="3">MHC class I antigen</fullName>
    </recommendedName>
</protein>
<dbReference type="Proteomes" id="UP001434883">
    <property type="component" value="Unassembled WGS sequence"/>
</dbReference>
<sequence>MTQWGDKILFSHGSTQSGGVALCFNNFPGQILTHRTDAEGHRLTADLRDLRCDPSGVHLFRWGAASCGVCWMQRKSPIASAKTFLPLERFDQDQISRSQVVLWSRSRVYWQTTGQLCFFCL</sequence>
<gene>
    <name evidence="1" type="ORF">XENOCAPTIV_013909</name>
</gene>
<evidence type="ECO:0000313" key="1">
    <source>
        <dbReference type="EMBL" id="MEQ2216295.1"/>
    </source>
</evidence>
<reference evidence="1 2" key="1">
    <citation type="submission" date="2021-06" db="EMBL/GenBank/DDBJ databases">
        <authorList>
            <person name="Palmer J.M."/>
        </authorList>
    </citation>
    <scope>NUCLEOTIDE SEQUENCE [LARGE SCALE GENOMIC DNA]</scope>
    <source>
        <strain evidence="1 2">XC_2019</strain>
        <tissue evidence="1">Muscle</tissue>
    </source>
</reference>
<name>A0ABV0S6X6_9TELE</name>
<dbReference type="EMBL" id="JAHRIN010070109">
    <property type="protein sequence ID" value="MEQ2216295.1"/>
    <property type="molecule type" value="Genomic_DNA"/>
</dbReference>
<comment type="caution">
    <text evidence="1">The sequence shown here is derived from an EMBL/GenBank/DDBJ whole genome shotgun (WGS) entry which is preliminary data.</text>
</comment>
<organism evidence="1 2">
    <name type="scientific">Xenoophorus captivus</name>
    <dbReference type="NCBI Taxonomy" id="1517983"/>
    <lineage>
        <taxon>Eukaryota</taxon>
        <taxon>Metazoa</taxon>
        <taxon>Chordata</taxon>
        <taxon>Craniata</taxon>
        <taxon>Vertebrata</taxon>
        <taxon>Euteleostomi</taxon>
        <taxon>Actinopterygii</taxon>
        <taxon>Neopterygii</taxon>
        <taxon>Teleostei</taxon>
        <taxon>Neoteleostei</taxon>
        <taxon>Acanthomorphata</taxon>
        <taxon>Ovalentaria</taxon>
        <taxon>Atherinomorphae</taxon>
        <taxon>Cyprinodontiformes</taxon>
        <taxon>Goodeidae</taxon>
        <taxon>Xenoophorus</taxon>
    </lineage>
</organism>
<evidence type="ECO:0008006" key="3">
    <source>
        <dbReference type="Google" id="ProtNLM"/>
    </source>
</evidence>
<accession>A0ABV0S6X6</accession>
<keyword evidence="2" id="KW-1185">Reference proteome</keyword>
<evidence type="ECO:0000313" key="2">
    <source>
        <dbReference type="Proteomes" id="UP001434883"/>
    </source>
</evidence>
<proteinExistence type="predicted"/>